<reference evidence="3 4" key="1">
    <citation type="submission" date="2014-09" db="EMBL/GenBank/DDBJ databases">
        <authorList>
            <person name="Ellenberger Sabrina"/>
        </authorList>
    </citation>
    <scope>NUCLEOTIDE SEQUENCE [LARGE SCALE GENOMIC DNA]</scope>
    <source>
        <strain evidence="3 4">CBS 412.66</strain>
    </source>
</reference>
<gene>
    <name evidence="3" type="primary">PARPA_12414.1 scaffold 45109</name>
    <name evidence="2" type="synonym">PARPA_02939.1 scaffold 5990</name>
</gene>
<dbReference type="EMBL" id="LN733769">
    <property type="protein sequence ID" value="CEP18112.1"/>
    <property type="molecule type" value="Genomic_DNA"/>
</dbReference>
<dbReference type="InterPro" id="IPR043502">
    <property type="entry name" value="DNA/RNA_pol_sf"/>
</dbReference>
<evidence type="ECO:0000313" key="2">
    <source>
        <dbReference type="EMBL" id="CEP09445.1"/>
    </source>
</evidence>
<organism evidence="3 4">
    <name type="scientific">Parasitella parasitica</name>
    <dbReference type="NCBI Taxonomy" id="35722"/>
    <lineage>
        <taxon>Eukaryota</taxon>
        <taxon>Fungi</taxon>
        <taxon>Fungi incertae sedis</taxon>
        <taxon>Mucoromycota</taxon>
        <taxon>Mucoromycotina</taxon>
        <taxon>Mucoromycetes</taxon>
        <taxon>Mucorales</taxon>
        <taxon>Mucorineae</taxon>
        <taxon>Mucoraceae</taxon>
        <taxon>Parasitella</taxon>
    </lineage>
</organism>
<dbReference type="PROSITE" id="PS50878">
    <property type="entry name" value="RT_POL"/>
    <property type="match status" value="1"/>
</dbReference>
<accession>A0A0B7NL26</accession>
<dbReference type="AlphaFoldDB" id="A0A0B7NL26"/>
<keyword evidence="4" id="KW-1185">Reference proteome</keyword>
<evidence type="ECO:0000313" key="4">
    <source>
        <dbReference type="Proteomes" id="UP000054107"/>
    </source>
</evidence>
<dbReference type="Pfam" id="PF00078">
    <property type="entry name" value="RVT_1"/>
    <property type="match status" value="1"/>
</dbReference>
<evidence type="ECO:0000259" key="1">
    <source>
        <dbReference type="PROSITE" id="PS50878"/>
    </source>
</evidence>
<dbReference type="OrthoDB" id="2290280at2759"/>
<dbReference type="InterPro" id="IPR000477">
    <property type="entry name" value="RT_dom"/>
</dbReference>
<protein>
    <recommendedName>
        <fullName evidence="1">Reverse transcriptase domain-containing protein</fullName>
    </recommendedName>
</protein>
<dbReference type="SUPFAM" id="SSF56672">
    <property type="entry name" value="DNA/RNA polymerases"/>
    <property type="match status" value="1"/>
</dbReference>
<dbReference type="InterPro" id="IPR036691">
    <property type="entry name" value="Endo/exonu/phosph_ase_sf"/>
</dbReference>
<evidence type="ECO:0000313" key="3">
    <source>
        <dbReference type="EMBL" id="CEP18112.1"/>
    </source>
</evidence>
<name>A0A0B7NL26_9FUNG</name>
<proteinExistence type="predicted"/>
<dbReference type="Gene3D" id="3.60.10.10">
    <property type="entry name" value="Endonuclease/exonuclease/phosphatase"/>
    <property type="match status" value="1"/>
</dbReference>
<sequence>MQFKTHNRPHSSHWTSHCGIIILNQKYSLNILQDGIDNGRFILADIHHASTAATTEAGPTSSSPSSPPITTILNIYGRSHLHSDRAAFYTSLLEIPVIFDTLHQETSPVLIMGDFNYSYEQHQRADGSLTSAPEAWVSLLARQFIDCFQDQKQPTWKSTVSSSIIDFIFCSSKDYHRIHDAEQRFLSTSWTDHAMLGISFQFQNIERRGPGAWKANPFLARRKDYRSALAGHLQSIQATYTEIQSFSTAQHTWDWVKSEVKLFTKSFQLEDNNWRRQQIRRLQKKRNRMYRQQKNRGLYFSVLETIETQIAALQESLAEIDILKAGKFWRENGEKSAGYIKRSGNSRDQQSHIAALRDPTTQELSTDPDEMQHIASAFYTQLFTPDTLDFTAIDSLLSSIPPSLKLTAEDRDILTAPIDFDDILESCKNAPRQSSPGSDGIPYEILNLVIRYPPYRPLLITVFNDALQNAVFPDTWNESIMTLLKKKGDSTDMRNYRPLSLANCDYKYFTRLINRRMMEVAPKLINSNQIGFVPGKYIAENGLRCQLIMEDAQLHYDIADQRDLPAPCSKDIGLLLDQEKAYDRVNLSYFRLVLHHYGFPPAIINCIHNLMALNTIKININGYFTPEVPKLRGFKQGDPLSCICYDLAFETFLQAILQDEDFAGYTLGSHQDSSTHPVPSVNTKLLCYADDALVFINNRNDLRLLDYYMDLFCRASNAKFNYNKVEAFSLSGRDHWPFWQRQLEAMHIHHLHSRKDDLPLIYLGFPLVQSTAQRQNHVQSIISKLEVAVKLHSIRSLSVVGKATVVNTLVLSKCWYIFRVTALTQQDIQSITSVAIRFLKSGIFPAIPWSTWTLPKNQGGLGILDVKAQYAALYFRWIQPLLTVSYTTLDDISPLSRMLIHYINNINHSSHHQVPLLLPTTRRIFLRRTRMATIDIIYKSIDLLPRNFDSVRISHATSLQLPLQAVLYVSPHSTFRLPTKLREMKVLDVFQHNTDHHFLHWKDTSDPSLRSWKLAPKKLFNGLASGDLLLQPFFQPLCLPSPAPDNGRVDSAIDFTPLATSLTFPTGTHIFSAIPTKTFRQACATALVPSHLRAINGHAWKSFWSLALTMVQRNVLYRFISNSIPHKSLLHRVFTDLHPSPLCTICSISTETSVHFLFHCPPKATVWRAIIFEFLWPTVSIQDIITAITSLDFHNIKYCQRSEVSAPIIVILTLANIWRAHFRTVFDATPFEAQTIIANIRADVIRRINEDQVHSTI</sequence>
<dbReference type="Proteomes" id="UP000054107">
    <property type="component" value="Unassembled WGS sequence"/>
</dbReference>
<feature type="domain" description="Reverse transcriptase" evidence="1">
    <location>
        <begin position="465"/>
        <end position="767"/>
    </location>
</feature>
<dbReference type="SUPFAM" id="SSF56219">
    <property type="entry name" value="DNase I-like"/>
    <property type="match status" value="1"/>
</dbReference>
<dbReference type="EMBL" id="LN721622">
    <property type="protein sequence ID" value="CEP09445.1"/>
    <property type="molecule type" value="Genomic_DNA"/>
</dbReference>
<dbReference type="CDD" id="cd01650">
    <property type="entry name" value="RT_nLTR_like"/>
    <property type="match status" value="1"/>
</dbReference>
<dbReference type="PANTHER" id="PTHR31635">
    <property type="entry name" value="REVERSE TRANSCRIPTASE DOMAIN-CONTAINING PROTEIN-RELATED"/>
    <property type="match status" value="1"/>
</dbReference>
<dbReference type="STRING" id="35722.A0A0B7NL26"/>
<dbReference type="PANTHER" id="PTHR31635:SF196">
    <property type="entry name" value="REVERSE TRANSCRIPTASE DOMAIN-CONTAINING PROTEIN-RELATED"/>
    <property type="match status" value="1"/>
</dbReference>